<keyword evidence="4" id="KW-1185">Reference proteome</keyword>
<gene>
    <name evidence="3" type="ORF">EOD39_12114</name>
</gene>
<accession>A0A444UM03</accession>
<reference evidence="3 4" key="1">
    <citation type="submission" date="2019-01" db="EMBL/GenBank/DDBJ databases">
        <title>Draft Genome and Complete Hox-Cluster Characterization of the Sterlet Sturgeon (Acipenser ruthenus).</title>
        <authorList>
            <person name="Wei Q."/>
        </authorList>
    </citation>
    <scope>NUCLEOTIDE SEQUENCE [LARGE SCALE GENOMIC DNA]</scope>
    <source>
        <strain evidence="3">WHYD16114868_AA</strain>
        <tissue evidence="3">Blood</tissue>
    </source>
</reference>
<evidence type="ECO:0000313" key="4">
    <source>
        <dbReference type="Proteomes" id="UP000289886"/>
    </source>
</evidence>
<dbReference type="CDD" id="cd00063">
    <property type="entry name" value="FN3"/>
    <property type="match status" value="8"/>
</dbReference>
<feature type="domain" description="Fibronectin type-III" evidence="2">
    <location>
        <begin position="236"/>
        <end position="326"/>
    </location>
</feature>
<dbReference type="PANTHER" id="PTHR46708:SF2">
    <property type="entry name" value="FIBRONECTIN TYPE-III DOMAIN-CONTAINING PROTEIN"/>
    <property type="match status" value="1"/>
</dbReference>
<feature type="domain" description="Fibronectin type-III" evidence="2">
    <location>
        <begin position="783"/>
        <end position="880"/>
    </location>
</feature>
<evidence type="ECO:0000259" key="2">
    <source>
        <dbReference type="PROSITE" id="PS50853"/>
    </source>
</evidence>
<feature type="domain" description="Fibronectin type-III" evidence="2">
    <location>
        <begin position="327"/>
        <end position="417"/>
    </location>
</feature>
<feature type="domain" description="Fibronectin type-III" evidence="2">
    <location>
        <begin position="600"/>
        <end position="690"/>
    </location>
</feature>
<evidence type="ECO:0000313" key="3">
    <source>
        <dbReference type="EMBL" id="RXM36220.1"/>
    </source>
</evidence>
<comment type="caution">
    <text evidence="3">The sequence shown here is derived from an EMBL/GenBank/DDBJ whole genome shotgun (WGS) entry which is preliminary data.</text>
</comment>
<dbReference type="AlphaFoldDB" id="A0A444UM03"/>
<dbReference type="Gene3D" id="2.60.40.10">
    <property type="entry name" value="Immunoglobulins"/>
    <property type="match status" value="8"/>
</dbReference>
<feature type="domain" description="Fibronectin type-III" evidence="2">
    <location>
        <begin position="509"/>
        <end position="599"/>
    </location>
</feature>
<feature type="domain" description="Fibronectin type-III" evidence="2">
    <location>
        <begin position="145"/>
        <end position="235"/>
    </location>
</feature>
<dbReference type="EMBL" id="SCEB01214286">
    <property type="protein sequence ID" value="RXM36220.1"/>
    <property type="molecule type" value="Genomic_DNA"/>
</dbReference>
<dbReference type="PROSITE" id="PS50853">
    <property type="entry name" value="FN3"/>
    <property type="match status" value="8"/>
</dbReference>
<dbReference type="Pfam" id="PF06119">
    <property type="entry name" value="NIDO"/>
    <property type="match status" value="1"/>
</dbReference>
<dbReference type="Proteomes" id="UP000289886">
    <property type="component" value="Unassembled WGS sequence"/>
</dbReference>
<protein>
    <submittedName>
        <fullName evidence="3">Receptor-type tyrosine-protein phosphatase eta</fullName>
    </submittedName>
</protein>
<keyword evidence="1" id="KW-0677">Repeat</keyword>
<keyword evidence="3" id="KW-0675">Receptor</keyword>
<dbReference type="SUPFAM" id="SSF49265">
    <property type="entry name" value="Fibronectin type III"/>
    <property type="match status" value="4"/>
</dbReference>
<dbReference type="Pfam" id="PF00041">
    <property type="entry name" value="fn3"/>
    <property type="match status" value="8"/>
</dbReference>
<dbReference type="InterPro" id="IPR050991">
    <property type="entry name" value="ECM_Regulatory_Proteins"/>
</dbReference>
<name>A0A444UM03_ACIRT</name>
<feature type="domain" description="Fibronectin type-III" evidence="2">
    <location>
        <begin position="691"/>
        <end position="782"/>
    </location>
</feature>
<dbReference type="GO" id="GO:0007160">
    <property type="term" value="P:cell-matrix adhesion"/>
    <property type="evidence" value="ECO:0007669"/>
    <property type="project" value="InterPro"/>
</dbReference>
<dbReference type="InterPro" id="IPR003961">
    <property type="entry name" value="FN3_dom"/>
</dbReference>
<proteinExistence type="predicted"/>
<evidence type="ECO:0000256" key="1">
    <source>
        <dbReference type="ARBA" id="ARBA00022737"/>
    </source>
</evidence>
<dbReference type="PANTHER" id="PTHR46708">
    <property type="entry name" value="TENASCIN"/>
    <property type="match status" value="1"/>
</dbReference>
<dbReference type="SMART" id="SM00539">
    <property type="entry name" value="NIDO"/>
    <property type="match status" value="1"/>
</dbReference>
<dbReference type="InterPro" id="IPR003886">
    <property type="entry name" value="NIDO_dom"/>
</dbReference>
<dbReference type="InterPro" id="IPR036116">
    <property type="entry name" value="FN3_sf"/>
</dbReference>
<dbReference type="InterPro" id="IPR013783">
    <property type="entry name" value="Ig-like_fold"/>
</dbReference>
<organism evidence="3 4">
    <name type="scientific">Acipenser ruthenus</name>
    <name type="common">Sterlet sturgeon</name>
    <dbReference type="NCBI Taxonomy" id="7906"/>
    <lineage>
        <taxon>Eukaryota</taxon>
        <taxon>Metazoa</taxon>
        <taxon>Chordata</taxon>
        <taxon>Craniata</taxon>
        <taxon>Vertebrata</taxon>
        <taxon>Euteleostomi</taxon>
        <taxon>Actinopterygii</taxon>
        <taxon>Chondrostei</taxon>
        <taxon>Acipenseriformes</taxon>
        <taxon>Acipenseridae</taxon>
        <taxon>Acipenser</taxon>
    </lineage>
</organism>
<sequence>MFERGEMNLAEQVFAQAGTLFYLSGSANGDTINTKVDDDGSDLDNRVSGNISYRESNDPQLLQRATQDINSYYPQLDFNATWVFVATWDNVPYFSSAQTAGYESKNVFFNIPGSMQSNITQINSTSNVNYPGRWVFPADLGGLYPPGDVRIDSVGTDSVSLSWGRPPGMDGILYTFNITYSSSFTGYIGTTNTTSNSTIISNLIPGSEYVFNVTTVQAHGSESTSVSVSVYTNPSPPGNITIDSVGTDSVSLSWGRPPGMDGIQYTFNITYSSSFTGYIGTTNTTSNSTIISNLIPGSEYVFNVTTVQAHGSESTSVSVSVYTNPSPPGNITIDSVGTDSVSLSWGRPPGMDGIQYTFNITYSSSFTGYIGTTNTTSNSTIISNLIPGSEYVFNVTTVQAHGSESTSVSVSVYTNPSPPGNITIDSVGTDSVSLSWGRPPGMDGIQYTFNITYSSSFTGYIGTTNTTSNSTIISNLIPGSEYIFNVTTVQAHGSESTSVSVSVYTNPSPPGNITIDSVGTDSVSLSWGRPPGMDGIQYTFNITYSSSFTGYIGTTNTTSNSTIISNLIPGSEYIFNVTTVQAHGSESTSVSVSVYTNPSPPGNITIDSVGTDSVSLSWGRPPGMDGIQYTFNITYSSSFTGYIGTTNTTSNSTIISNLIPGSEYIFNVTTVQAHGSQSTSVSVSVYTNPSPPGDLRIDSVGTNSVSLSWSNPSGMDGILYSFNITYSRSSISYQVSTSGSIKSIIISNLIPGSKYVFNITTVQAHGSQSTPVLQSLYTIPSPPGEIRFDSVDTNSVSLSWGEPFGMEKASYSFNVTYFSYLLGHQGYTIANSNYTVISNLESGTEYFFNVTTVVGKGASSIPDNGGQSTPVSKSRYTKAANRAILSVKYRCSDEPQQCQKIVEEKVAM</sequence>
<dbReference type="SMART" id="SM00060">
    <property type="entry name" value="FN3"/>
    <property type="match status" value="8"/>
</dbReference>
<feature type="domain" description="Fibronectin type-III" evidence="2">
    <location>
        <begin position="418"/>
        <end position="508"/>
    </location>
</feature>